<evidence type="ECO:0000313" key="1">
    <source>
        <dbReference type="EMBL" id="GAA1965117.1"/>
    </source>
</evidence>
<comment type="caution">
    <text evidence="1">The sequence shown here is derived from an EMBL/GenBank/DDBJ whole genome shotgun (WGS) entry which is preliminary data.</text>
</comment>
<keyword evidence="2" id="KW-1185">Reference proteome</keyword>
<dbReference type="EMBL" id="BAAAQM010000010">
    <property type="protein sequence ID" value="GAA1965117.1"/>
    <property type="molecule type" value="Genomic_DNA"/>
</dbReference>
<sequence length="42" mass="4546">MMAQSGSVPFVSELVRAARRILAELLDGQRELLAELQSADSS</sequence>
<gene>
    <name evidence="1" type="ORF">GCM10009838_23220</name>
</gene>
<proteinExistence type="predicted"/>
<dbReference type="Proteomes" id="UP001499854">
    <property type="component" value="Unassembled WGS sequence"/>
</dbReference>
<protein>
    <submittedName>
        <fullName evidence="1">Uncharacterized protein</fullName>
    </submittedName>
</protein>
<name>A0ABP5CQ05_9ACTN</name>
<accession>A0ABP5CQ05</accession>
<evidence type="ECO:0000313" key="2">
    <source>
        <dbReference type="Proteomes" id="UP001499854"/>
    </source>
</evidence>
<organism evidence="1 2">
    <name type="scientific">Catenulispora subtropica</name>
    <dbReference type="NCBI Taxonomy" id="450798"/>
    <lineage>
        <taxon>Bacteria</taxon>
        <taxon>Bacillati</taxon>
        <taxon>Actinomycetota</taxon>
        <taxon>Actinomycetes</taxon>
        <taxon>Catenulisporales</taxon>
        <taxon>Catenulisporaceae</taxon>
        <taxon>Catenulispora</taxon>
    </lineage>
</organism>
<reference evidence="2" key="1">
    <citation type="journal article" date="2019" name="Int. J. Syst. Evol. Microbiol.">
        <title>The Global Catalogue of Microorganisms (GCM) 10K type strain sequencing project: providing services to taxonomists for standard genome sequencing and annotation.</title>
        <authorList>
            <consortium name="The Broad Institute Genomics Platform"/>
            <consortium name="The Broad Institute Genome Sequencing Center for Infectious Disease"/>
            <person name="Wu L."/>
            <person name="Ma J."/>
        </authorList>
    </citation>
    <scope>NUCLEOTIDE SEQUENCE [LARGE SCALE GENOMIC DNA]</scope>
    <source>
        <strain evidence="2">JCM 16013</strain>
    </source>
</reference>